<dbReference type="EC" id="2.7.7.108" evidence="5"/>
<evidence type="ECO:0000256" key="6">
    <source>
        <dbReference type="ARBA" id="ARBA00047939"/>
    </source>
</evidence>
<evidence type="ECO:0000256" key="3">
    <source>
        <dbReference type="ARBA" id="ARBA00022741"/>
    </source>
</evidence>
<dbReference type="PANTHER" id="PTHR39560">
    <property type="entry name" value="PROTEIN ADENYLYLTRANSFERASE FIC-RELATED"/>
    <property type="match status" value="1"/>
</dbReference>
<dbReference type="PANTHER" id="PTHR39560:SF1">
    <property type="entry name" value="PROTEIN ADENYLYLTRANSFERASE FIC-RELATED"/>
    <property type="match status" value="1"/>
</dbReference>
<dbReference type="Proteomes" id="UP000509126">
    <property type="component" value="Chromosome"/>
</dbReference>
<comment type="catalytic activity">
    <reaction evidence="7">
        <text>L-tyrosyl-[protein] + ATP = O-(5'-adenylyl)-L-tyrosyl-[protein] + diphosphate</text>
        <dbReference type="Rhea" id="RHEA:54288"/>
        <dbReference type="Rhea" id="RHEA-COMP:10136"/>
        <dbReference type="Rhea" id="RHEA-COMP:13846"/>
        <dbReference type="ChEBI" id="CHEBI:30616"/>
        <dbReference type="ChEBI" id="CHEBI:33019"/>
        <dbReference type="ChEBI" id="CHEBI:46858"/>
        <dbReference type="ChEBI" id="CHEBI:83624"/>
        <dbReference type="EC" id="2.7.7.108"/>
    </reaction>
</comment>
<dbReference type="InterPro" id="IPR036597">
    <property type="entry name" value="Fido-like_dom_sf"/>
</dbReference>
<dbReference type="RefSeq" id="WP_168386719.1">
    <property type="nucleotide sequence ID" value="NZ_CP054803.1"/>
</dbReference>
<keyword evidence="2" id="KW-0548">Nucleotidyltransferase</keyword>
<gene>
    <name evidence="8" type="ORF">FOB19_15595</name>
</gene>
<keyword evidence="3" id="KW-0547">Nucleotide-binding</keyword>
<dbReference type="GO" id="GO:0070733">
    <property type="term" value="F:AMPylase activity"/>
    <property type="evidence" value="ECO:0007669"/>
    <property type="project" value="UniProtKB-EC"/>
</dbReference>
<name>A0A6N1MYZ1_ACILW</name>
<evidence type="ECO:0000256" key="4">
    <source>
        <dbReference type="ARBA" id="ARBA00022840"/>
    </source>
</evidence>
<keyword evidence="1 8" id="KW-0808">Transferase</keyword>
<sequence>MDKYGELGDSLYCYSGTNILKNKLNIRDEQVLEQAELELSGLSSSLIEYAEPPYDLHYLQSIHAQLFGDLYEWAGQLRQIDISKGDTRFCTFSRIEIEINKLLNPLQQQNYFQGLELQQFIPKLADLYCELNVIHPFREGNGRTQRIFFEHLIAYCGYGIDWSKINSKEQWVQANIEGFYGNLQLLIQIFKSCLTLPD</sequence>
<dbReference type="GO" id="GO:0051302">
    <property type="term" value="P:regulation of cell division"/>
    <property type="evidence" value="ECO:0007669"/>
    <property type="project" value="TreeGrafter"/>
</dbReference>
<evidence type="ECO:0000256" key="5">
    <source>
        <dbReference type="ARBA" id="ARBA00034531"/>
    </source>
</evidence>
<proteinExistence type="predicted"/>
<comment type="catalytic activity">
    <reaction evidence="6">
        <text>L-threonyl-[protein] + ATP = 3-O-(5'-adenylyl)-L-threonyl-[protein] + diphosphate</text>
        <dbReference type="Rhea" id="RHEA:54292"/>
        <dbReference type="Rhea" id="RHEA-COMP:11060"/>
        <dbReference type="Rhea" id="RHEA-COMP:13847"/>
        <dbReference type="ChEBI" id="CHEBI:30013"/>
        <dbReference type="ChEBI" id="CHEBI:30616"/>
        <dbReference type="ChEBI" id="CHEBI:33019"/>
        <dbReference type="ChEBI" id="CHEBI:138113"/>
        <dbReference type="EC" id="2.7.7.108"/>
    </reaction>
</comment>
<reference evidence="8 9" key="1">
    <citation type="submission" date="2019-11" db="EMBL/GenBank/DDBJ databases">
        <title>FDA dAtabase for Regulatory Grade micrObial Sequences (FDA-ARGOS): Supporting development and validation of Infectious Disease Dx tests.</title>
        <authorList>
            <person name="Patel R."/>
            <person name="Rucinski S."/>
            <person name="Tallon L."/>
            <person name="Sadzewicz L."/>
            <person name="Vavikolanu K."/>
            <person name="Mehta A."/>
            <person name="Aluvathingal J."/>
            <person name="Nadendla S."/>
            <person name="Nandy P."/>
            <person name="Geyer C."/>
            <person name="Yan Y."/>
            <person name="Sichtig H."/>
        </authorList>
    </citation>
    <scope>NUCLEOTIDE SEQUENCE [LARGE SCALE GENOMIC DNA]</scope>
    <source>
        <strain evidence="8 9">FDAARGOS_557</strain>
    </source>
</reference>
<evidence type="ECO:0000313" key="9">
    <source>
        <dbReference type="Proteomes" id="UP000509126"/>
    </source>
</evidence>
<evidence type="ECO:0000256" key="1">
    <source>
        <dbReference type="ARBA" id="ARBA00022679"/>
    </source>
</evidence>
<dbReference type="Pfam" id="PF02661">
    <property type="entry name" value="Fic"/>
    <property type="match status" value="1"/>
</dbReference>
<dbReference type="SUPFAM" id="SSF140931">
    <property type="entry name" value="Fic-like"/>
    <property type="match status" value="1"/>
</dbReference>
<evidence type="ECO:0000256" key="2">
    <source>
        <dbReference type="ARBA" id="ARBA00022695"/>
    </source>
</evidence>
<evidence type="ECO:0000313" key="8">
    <source>
        <dbReference type="EMBL" id="QKU22690.1"/>
    </source>
</evidence>
<protein>
    <recommendedName>
        <fullName evidence="5">protein adenylyltransferase</fullName>
        <ecNumber evidence="5">2.7.7.108</ecNumber>
    </recommendedName>
</protein>
<keyword evidence="4" id="KW-0067">ATP-binding</keyword>
<dbReference type="NCBIfam" id="NF007672">
    <property type="entry name" value="PRK10347.1"/>
    <property type="match status" value="1"/>
</dbReference>
<dbReference type="InterPro" id="IPR003812">
    <property type="entry name" value="Fido"/>
</dbReference>
<evidence type="ECO:0000256" key="7">
    <source>
        <dbReference type="ARBA" id="ARBA00048696"/>
    </source>
</evidence>
<dbReference type="EMBL" id="CP054803">
    <property type="protein sequence ID" value="QKU22690.1"/>
    <property type="molecule type" value="Genomic_DNA"/>
</dbReference>
<accession>A0A6N1MYZ1</accession>
<dbReference type="PROSITE" id="PS51459">
    <property type="entry name" value="FIDO"/>
    <property type="match status" value="1"/>
</dbReference>
<dbReference type="Gene3D" id="1.10.3290.10">
    <property type="entry name" value="Fido-like domain"/>
    <property type="match status" value="1"/>
</dbReference>
<organism evidence="8 9">
    <name type="scientific">Acinetobacter lwoffii</name>
    <dbReference type="NCBI Taxonomy" id="28090"/>
    <lineage>
        <taxon>Bacteria</taxon>
        <taxon>Pseudomonadati</taxon>
        <taxon>Pseudomonadota</taxon>
        <taxon>Gammaproteobacteria</taxon>
        <taxon>Moraxellales</taxon>
        <taxon>Moraxellaceae</taxon>
        <taxon>Acinetobacter</taxon>
    </lineage>
</organism>
<dbReference type="AlphaFoldDB" id="A0A6N1MYZ1"/>
<dbReference type="GO" id="GO:0005524">
    <property type="term" value="F:ATP binding"/>
    <property type="evidence" value="ECO:0007669"/>
    <property type="project" value="UniProtKB-KW"/>
</dbReference>